<feature type="domain" description="DUF6438" evidence="1">
    <location>
        <begin position="236"/>
        <end position="361"/>
    </location>
</feature>
<dbReference type="InterPro" id="IPR045497">
    <property type="entry name" value="DUF6438"/>
</dbReference>
<sequence>MKYLLILGLLFCIGCKKEKTEIINDSPKTTFVKTKIKPTKIDSLATKEEVQVFVQKLDYPFVRYREHNDSIRIHKPLGKFELKKIKDFDRSHRNDIDSLTKIIADSLKITESFYKADIDNNGFSDLVIIGDDKGCSGGSLKPNSTRSCDYSVYALMNFGNDSINPIDLMRRGSVGDAVIPKIKDIKGWTTLMIFEPPQYSWRDKKKISDLKKIELAYKNGTFVEYNENPKKYSIEKIEYETEPCYGSCPIFELTIGNNRTASLNAIEFNSLEPNLWEYEISRELKGKFKTIIDKESYQEIIDLLNYLNFPSLEENYWVSATDNPGSKLTITYDQGKIKVISDYGKTGTLGLIKIYDMIANLRTSQEWK</sequence>
<gene>
    <name evidence="2" type="ORF">Q4Q40_14915</name>
</gene>
<keyword evidence="3" id="KW-1185">Reference proteome</keyword>
<dbReference type="Proteomes" id="UP001176806">
    <property type="component" value="Unassembled WGS sequence"/>
</dbReference>
<organism evidence="2 3">
    <name type="scientific">Flavivirga jejuensis</name>
    <dbReference type="NCBI Taxonomy" id="870487"/>
    <lineage>
        <taxon>Bacteria</taxon>
        <taxon>Pseudomonadati</taxon>
        <taxon>Bacteroidota</taxon>
        <taxon>Flavobacteriia</taxon>
        <taxon>Flavobacteriales</taxon>
        <taxon>Flavobacteriaceae</taxon>
        <taxon>Flavivirga</taxon>
    </lineage>
</organism>
<dbReference type="RefSeq" id="WP_303302690.1">
    <property type="nucleotide sequence ID" value="NZ_BAABDA010000050.1"/>
</dbReference>
<accession>A0ABT8WQP4</accession>
<evidence type="ECO:0000259" key="1">
    <source>
        <dbReference type="Pfam" id="PF20033"/>
    </source>
</evidence>
<dbReference type="Pfam" id="PF20033">
    <property type="entry name" value="DUF6438"/>
    <property type="match status" value="1"/>
</dbReference>
<comment type="caution">
    <text evidence="2">The sequence shown here is derived from an EMBL/GenBank/DDBJ whole genome shotgun (WGS) entry which is preliminary data.</text>
</comment>
<reference evidence="2" key="1">
    <citation type="submission" date="2023-07" db="EMBL/GenBank/DDBJ databases">
        <title>Two novel species in the genus Flavivirga.</title>
        <authorList>
            <person name="Kwon K."/>
        </authorList>
    </citation>
    <scope>NUCLEOTIDE SEQUENCE</scope>
    <source>
        <strain evidence="2">KACC 14158</strain>
    </source>
</reference>
<evidence type="ECO:0000313" key="3">
    <source>
        <dbReference type="Proteomes" id="UP001176806"/>
    </source>
</evidence>
<protein>
    <submittedName>
        <fullName evidence="2">DUF6438 domain-containing protein</fullName>
    </submittedName>
</protein>
<dbReference type="EMBL" id="JAUOEL010000005">
    <property type="protein sequence ID" value="MDO5975485.1"/>
    <property type="molecule type" value="Genomic_DNA"/>
</dbReference>
<proteinExistence type="predicted"/>
<evidence type="ECO:0000313" key="2">
    <source>
        <dbReference type="EMBL" id="MDO5975485.1"/>
    </source>
</evidence>
<name>A0ABT8WQP4_9FLAO</name>